<feature type="compositionally biased region" description="Polar residues" evidence="1">
    <location>
        <begin position="91"/>
        <end position="132"/>
    </location>
</feature>
<name>A0A366D150_9GAMM</name>
<keyword evidence="3" id="KW-0966">Cell projection</keyword>
<feature type="region of interest" description="Disordered" evidence="1">
    <location>
        <begin position="1"/>
        <end position="153"/>
    </location>
</feature>
<keyword evidence="4" id="KW-1185">Reference proteome</keyword>
<proteinExistence type="predicted"/>
<protein>
    <submittedName>
        <fullName evidence="3">Flagellar hook-length control protein FliK</fullName>
    </submittedName>
</protein>
<evidence type="ECO:0000313" key="3">
    <source>
        <dbReference type="EMBL" id="RBO83229.1"/>
    </source>
</evidence>
<accession>A0A366D150</accession>
<keyword evidence="3" id="KW-0282">Flagellum</keyword>
<feature type="compositionally biased region" description="Polar residues" evidence="1">
    <location>
        <begin position="593"/>
        <end position="615"/>
    </location>
</feature>
<comment type="caution">
    <text evidence="3">The sequence shown here is derived from an EMBL/GenBank/DDBJ whole genome shotgun (WGS) entry which is preliminary data.</text>
</comment>
<dbReference type="Gene3D" id="3.30.750.140">
    <property type="match status" value="1"/>
</dbReference>
<dbReference type="PANTHER" id="PTHR37533">
    <property type="entry name" value="FLAGELLAR HOOK-LENGTH CONTROL PROTEIN"/>
    <property type="match status" value="1"/>
</dbReference>
<dbReference type="InterPro" id="IPR052563">
    <property type="entry name" value="FliK"/>
</dbReference>
<reference evidence="3 4" key="1">
    <citation type="submission" date="2018-06" db="EMBL/GenBank/DDBJ databases">
        <title>Genomic Encyclopedia of Type Strains, Phase III (KMG-III): the genomes of soil and plant-associated and newly described type strains.</title>
        <authorList>
            <person name="Whitman W."/>
        </authorList>
    </citation>
    <scope>NUCLEOTIDE SEQUENCE [LARGE SCALE GENOMIC DNA]</scope>
    <source>
        <strain evidence="3 4">CECT 7732</strain>
    </source>
</reference>
<dbReference type="InterPro" id="IPR021136">
    <property type="entry name" value="Flagellar_hook_control-like_C"/>
</dbReference>
<dbReference type="OrthoDB" id="1792985at2"/>
<feature type="domain" description="Flagellar hook-length control protein-like C-terminal" evidence="2">
    <location>
        <begin position="516"/>
        <end position="597"/>
    </location>
</feature>
<feature type="compositionally biased region" description="Basic and acidic residues" evidence="1">
    <location>
        <begin position="70"/>
        <end position="88"/>
    </location>
</feature>
<dbReference type="CDD" id="cd17470">
    <property type="entry name" value="T3SS_Flik_C"/>
    <property type="match status" value="1"/>
</dbReference>
<feature type="region of interest" description="Disordered" evidence="1">
    <location>
        <begin position="587"/>
        <end position="625"/>
    </location>
</feature>
<evidence type="ECO:0000259" key="2">
    <source>
        <dbReference type="Pfam" id="PF02120"/>
    </source>
</evidence>
<dbReference type="RefSeq" id="WP_113874194.1">
    <property type="nucleotide sequence ID" value="NZ_QNRF01000004.1"/>
</dbReference>
<sequence length="642" mass="65844">MRTDSNTLLPIASSSASKKSSMIRAPEKQGAAFSEDFNRAKDAMSGSKYDDKHRVAHADDQRKSSVISEKTSHQPNRDERINSSEKEPVSASKTTPPSAQSNTVDSQSADSESGSVNTEKGAQSVASSTDQVAESGKKLQLSGEASPETSEAAKGNEALMLGGKVVAGSVATDALVKSSGAKVAMLGGKVVAGSVATDALVKSSGAKVAMLGEGQELSNVDELLPVAGEGKTKVSLQETVGDEHVLASNNVQQQGLMEVGQTESVFLDDGTVVQQPNVQALSGMNVSTPQELAQVDGATNGQVDALLADQVVEAPVLEGGDLKKLNESGVIAMAPVAAVATGVNQVMAPGQDASAGSDEELSWVLDQMSSTPKKTSADGVVTGLLAEAPDAERIKSAGLAGAGLALGAAGKLNADSASGSATDLLQGADLALDDVIGNEPLELRKKEHEAMLGRMAGNVDAKMDDVGGLSSSFNQQIGRAAASVGVASQLASANQPLNMAMSVPPGHPNWAAEMGQKVAWVAREGGHTAHIRLDPPELGSLTVKVSVDSDSNTQINFVAATAQARDLLEGQMGRLRDMLAQQGMDLSRAEVDVSQQDASGTQKDAGQTGLANHSDANGEDEADEVMPGVMSYVSATGVDYYA</sequence>
<gene>
    <name evidence="3" type="ORF">DFP76_10444</name>
</gene>
<dbReference type="Pfam" id="PF02120">
    <property type="entry name" value="Flg_hook"/>
    <property type="match status" value="1"/>
</dbReference>
<dbReference type="Proteomes" id="UP000252086">
    <property type="component" value="Unassembled WGS sequence"/>
</dbReference>
<dbReference type="InterPro" id="IPR038610">
    <property type="entry name" value="FliK-like_C_sf"/>
</dbReference>
<dbReference type="EMBL" id="QNRF01000004">
    <property type="protein sequence ID" value="RBO83229.1"/>
    <property type="molecule type" value="Genomic_DNA"/>
</dbReference>
<evidence type="ECO:0000313" key="4">
    <source>
        <dbReference type="Proteomes" id="UP000252086"/>
    </source>
</evidence>
<feature type="compositionally biased region" description="Basic and acidic residues" evidence="1">
    <location>
        <begin position="36"/>
        <end position="63"/>
    </location>
</feature>
<evidence type="ECO:0000256" key="1">
    <source>
        <dbReference type="SAM" id="MobiDB-lite"/>
    </source>
</evidence>
<dbReference type="AlphaFoldDB" id="A0A366D150"/>
<dbReference type="PANTHER" id="PTHR37533:SF2">
    <property type="entry name" value="FLAGELLAR HOOK-LENGTH CONTROL PROTEIN"/>
    <property type="match status" value="1"/>
</dbReference>
<keyword evidence="3" id="KW-0969">Cilium</keyword>
<organism evidence="3 4">
    <name type="scientific">Marinomonas aquiplantarum</name>
    <dbReference type="NCBI Taxonomy" id="491951"/>
    <lineage>
        <taxon>Bacteria</taxon>
        <taxon>Pseudomonadati</taxon>
        <taxon>Pseudomonadota</taxon>
        <taxon>Gammaproteobacteria</taxon>
        <taxon>Oceanospirillales</taxon>
        <taxon>Oceanospirillaceae</taxon>
        <taxon>Marinomonas</taxon>
    </lineage>
</organism>